<dbReference type="GO" id="GO:0005886">
    <property type="term" value="C:plasma membrane"/>
    <property type="evidence" value="ECO:0007669"/>
    <property type="project" value="TreeGrafter"/>
</dbReference>
<dbReference type="EMBL" id="OUUW01000001">
    <property type="protein sequence ID" value="SPP73070.1"/>
    <property type="molecule type" value="Genomic_DNA"/>
</dbReference>
<proteinExistence type="inferred from homology"/>
<dbReference type="PIRSF" id="PIRSF002419">
    <property type="entry name" value="Tetraspanin"/>
    <property type="match status" value="1"/>
</dbReference>
<comment type="subcellular location">
    <subcellularLocation>
        <location evidence="1 7">Membrane</location>
        <topology evidence="1 7">Multi-pass membrane protein</topology>
    </subcellularLocation>
</comment>
<dbReference type="PANTHER" id="PTHR19282">
    <property type="entry name" value="TETRASPANIN"/>
    <property type="match status" value="1"/>
</dbReference>
<dbReference type="Pfam" id="PF00335">
    <property type="entry name" value="Tetraspanin"/>
    <property type="match status" value="1"/>
</dbReference>
<dbReference type="Proteomes" id="UP000268350">
    <property type="component" value="Unassembled WGS sequence"/>
</dbReference>
<keyword evidence="5 7" id="KW-0472">Membrane</keyword>
<evidence type="ECO:0000256" key="1">
    <source>
        <dbReference type="ARBA" id="ARBA00004141"/>
    </source>
</evidence>
<dbReference type="OMA" id="NCRRETV"/>
<evidence type="ECO:0000256" key="7">
    <source>
        <dbReference type="RuleBase" id="RU361218"/>
    </source>
</evidence>
<evidence type="ECO:0000256" key="5">
    <source>
        <dbReference type="ARBA" id="ARBA00023136"/>
    </source>
</evidence>
<evidence type="ECO:0000256" key="3">
    <source>
        <dbReference type="ARBA" id="ARBA00022692"/>
    </source>
</evidence>
<feature type="disulfide bond" evidence="6">
    <location>
        <begin position="141"/>
        <end position="177"/>
    </location>
</feature>
<dbReference type="STRING" id="7266.A0A3B0JCX8"/>
<name>A0A3B0JCX8_DROGU</name>
<feature type="transmembrane region" description="Helical" evidence="7">
    <location>
        <begin position="87"/>
        <end position="105"/>
    </location>
</feature>
<dbReference type="PRINTS" id="PR00259">
    <property type="entry name" value="TMFOUR"/>
</dbReference>
<feature type="transmembrane region" description="Helical" evidence="7">
    <location>
        <begin position="54"/>
        <end position="75"/>
    </location>
</feature>
<accession>A0A3B0JCX8</accession>
<reference evidence="9" key="1">
    <citation type="submission" date="2018-01" db="EMBL/GenBank/DDBJ databases">
        <authorList>
            <person name="Alioto T."/>
            <person name="Alioto T."/>
        </authorList>
    </citation>
    <scope>NUCLEOTIDE SEQUENCE [LARGE SCALE GENOMIC DNA]</scope>
</reference>
<organism evidence="8 9">
    <name type="scientific">Drosophila guanche</name>
    <name type="common">Fruit fly</name>
    <dbReference type="NCBI Taxonomy" id="7266"/>
    <lineage>
        <taxon>Eukaryota</taxon>
        <taxon>Metazoa</taxon>
        <taxon>Ecdysozoa</taxon>
        <taxon>Arthropoda</taxon>
        <taxon>Hexapoda</taxon>
        <taxon>Insecta</taxon>
        <taxon>Pterygota</taxon>
        <taxon>Neoptera</taxon>
        <taxon>Endopterygota</taxon>
        <taxon>Diptera</taxon>
        <taxon>Brachycera</taxon>
        <taxon>Muscomorpha</taxon>
        <taxon>Ephydroidea</taxon>
        <taxon>Drosophilidae</taxon>
        <taxon>Drosophila</taxon>
        <taxon>Sophophora</taxon>
    </lineage>
</organism>
<keyword evidence="6" id="KW-1015">Disulfide bond</keyword>
<dbReference type="InterPro" id="IPR008952">
    <property type="entry name" value="Tetraspanin_EC2_sf"/>
</dbReference>
<evidence type="ECO:0000256" key="4">
    <source>
        <dbReference type="ARBA" id="ARBA00022989"/>
    </source>
</evidence>
<evidence type="ECO:0000313" key="9">
    <source>
        <dbReference type="Proteomes" id="UP000268350"/>
    </source>
</evidence>
<keyword evidence="9" id="KW-1185">Reference proteome</keyword>
<evidence type="ECO:0000256" key="2">
    <source>
        <dbReference type="ARBA" id="ARBA00006840"/>
    </source>
</evidence>
<dbReference type="FunFam" id="1.10.1450.10:FF:000035">
    <property type="entry name" value="Tetraspanin"/>
    <property type="match status" value="1"/>
</dbReference>
<feature type="transmembrane region" description="Helical" evidence="7">
    <location>
        <begin position="191"/>
        <end position="214"/>
    </location>
</feature>
<evidence type="ECO:0000256" key="6">
    <source>
        <dbReference type="PIRSR" id="PIRSR002419-1"/>
    </source>
</evidence>
<dbReference type="CDD" id="cd03127">
    <property type="entry name" value="tetraspanin_LEL"/>
    <property type="match status" value="1"/>
</dbReference>
<comment type="similarity">
    <text evidence="2 7">Belongs to the tetraspanin (TM4SF) family.</text>
</comment>
<dbReference type="SUPFAM" id="SSF48652">
    <property type="entry name" value="Tetraspanin"/>
    <property type="match status" value="1"/>
</dbReference>
<dbReference type="AlphaFoldDB" id="A0A3B0JCX8"/>
<keyword evidence="4 7" id="KW-1133">Transmembrane helix</keyword>
<dbReference type="InterPro" id="IPR000301">
    <property type="entry name" value="Tetraspanin_animals"/>
</dbReference>
<sequence>MSCGISMVKYILFIFNLLCSICGILLIVFGALLFSNIHNIDDFAEALRTQQVPITMIVLGTVILLISWFGCCGAIRESYCMSMTYSILLFVLMIGQLALVIYMWLQKDKYLVIMGDVVEKAWERRTRRADYMDAIQISMECCGRTNFSDYSFQGYFPPSCCKDTNNCRPDTVYRRGCKAAFVEFWDRNSDIIKYSGLVIAAIEFVGFVFACCLANSIRNYRRRADY</sequence>
<dbReference type="InterPro" id="IPR018499">
    <property type="entry name" value="Tetraspanin/Peripherin"/>
</dbReference>
<dbReference type="PANTHER" id="PTHR19282:SF521">
    <property type="entry name" value="IP01817P-RELATED"/>
    <property type="match status" value="1"/>
</dbReference>
<dbReference type="OrthoDB" id="71600at2759"/>
<feature type="disulfide bond" evidence="6">
    <location>
        <begin position="142"/>
        <end position="160"/>
    </location>
</feature>
<feature type="transmembrane region" description="Helical" evidence="7">
    <location>
        <begin position="12"/>
        <end position="34"/>
    </location>
</feature>
<keyword evidence="3 7" id="KW-0812">Transmembrane</keyword>
<gene>
    <name evidence="8" type="ORF">DGUA_6G000485</name>
</gene>
<evidence type="ECO:0000313" key="8">
    <source>
        <dbReference type="EMBL" id="SPP73070.1"/>
    </source>
</evidence>
<dbReference type="Gene3D" id="1.10.1450.10">
    <property type="entry name" value="Tetraspanin"/>
    <property type="match status" value="1"/>
</dbReference>
<protein>
    <recommendedName>
        <fullName evidence="7">Tetraspanin</fullName>
    </recommendedName>
</protein>